<comment type="caution">
    <text evidence="1">The sequence shown here is derived from an EMBL/GenBank/DDBJ whole genome shotgun (WGS) entry which is preliminary data.</text>
</comment>
<evidence type="ECO:0008006" key="3">
    <source>
        <dbReference type="Google" id="ProtNLM"/>
    </source>
</evidence>
<sequence length="176" mass="20564">MPVRTRSIRNKTARSTKSTKINIIGSIMNRKNTSQNSSKTRYREWVRQKYYNPEIKVVQEIAPRSFADMCKGYTPSEQKKYFSAIHKYKNFTVKVLKDYLSRNGQPNVGDKEYLIRKCADGAAFGAIPECPVCSNSVLYYSMWTGFYYCIADKKECKAKFTKKEIKRNRWYAPKAE</sequence>
<evidence type="ECO:0000313" key="2">
    <source>
        <dbReference type="Proteomes" id="UP001295684"/>
    </source>
</evidence>
<protein>
    <recommendedName>
        <fullName evidence="3">PADR1 domain-containing protein</fullName>
    </recommendedName>
</protein>
<accession>A0AAD2D5C4</accession>
<dbReference type="Proteomes" id="UP001295684">
    <property type="component" value="Unassembled WGS sequence"/>
</dbReference>
<reference evidence="1" key="1">
    <citation type="submission" date="2023-07" db="EMBL/GenBank/DDBJ databases">
        <authorList>
            <consortium name="AG Swart"/>
            <person name="Singh M."/>
            <person name="Singh A."/>
            <person name="Seah K."/>
            <person name="Emmerich C."/>
        </authorList>
    </citation>
    <scope>NUCLEOTIDE SEQUENCE</scope>
    <source>
        <strain evidence="1">DP1</strain>
    </source>
</reference>
<name>A0AAD2D5C4_EUPCR</name>
<dbReference type="PROSITE" id="PS52007">
    <property type="entry name" value="PADR1"/>
    <property type="match status" value="1"/>
</dbReference>
<organism evidence="1 2">
    <name type="scientific">Euplotes crassus</name>
    <dbReference type="NCBI Taxonomy" id="5936"/>
    <lineage>
        <taxon>Eukaryota</taxon>
        <taxon>Sar</taxon>
        <taxon>Alveolata</taxon>
        <taxon>Ciliophora</taxon>
        <taxon>Intramacronucleata</taxon>
        <taxon>Spirotrichea</taxon>
        <taxon>Hypotrichia</taxon>
        <taxon>Euplotida</taxon>
        <taxon>Euplotidae</taxon>
        <taxon>Moneuplotes</taxon>
    </lineage>
</organism>
<dbReference type="SMART" id="SM01335">
    <property type="entry name" value="PADR1"/>
    <property type="match status" value="1"/>
</dbReference>
<keyword evidence="2" id="KW-1185">Reference proteome</keyword>
<proteinExistence type="predicted"/>
<dbReference type="EMBL" id="CAMPGE010022343">
    <property type="protein sequence ID" value="CAI2380391.1"/>
    <property type="molecule type" value="Genomic_DNA"/>
</dbReference>
<gene>
    <name evidence="1" type="ORF">ECRASSUSDP1_LOCUS21825</name>
</gene>
<dbReference type="AlphaFoldDB" id="A0AAD2D5C4"/>
<evidence type="ECO:0000313" key="1">
    <source>
        <dbReference type="EMBL" id="CAI2380391.1"/>
    </source>
</evidence>
<dbReference type="Gene3D" id="3.90.640.80">
    <property type="match status" value="1"/>
</dbReference>